<evidence type="ECO:0000259" key="2">
    <source>
        <dbReference type="PROSITE" id="PS50851"/>
    </source>
</evidence>
<dbReference type="Pfam" id="PF01584">
    <property type="entry name" value="CheW"/>
    <property type="match status" value="1"/>
</dbReference>
<evidence type="ECO:0000256" key="1">
    <source>
        <dbReference type="SAM" id="MobiDB-lite"/>
    </source>
</evidence>
<dbReference type="RefSeq" id="WP_171184536.1">
    <property type="nucleotide sequence ID" value="NZ_WTPX01000022.1"/>
</dbReference>
<dbReference type="InterPro" id="IPR036061">
    <property type="entry name" value="CheW-like_dom_sf"/>
</dbReference>
<feature type="domain" description="CheW-like" evidence="2">
    <location>
        <begin position="2"/>
        <end position="136"/>
    </location>
</feature>
<gene>
    <name evidence="3" type="ORF">LzC2_10630</name>
</gene>
<protein>
    <recommendedName>
        <fullName evidence="2">CheW-like domain-containing protein</fullName>
    </recommendedName>
</protein>
<keyword evidence="4" id="KW-1185">Reference proteome</keyword>
<sequence>MNVQLLQFRVGDHRFALRIEAVREVLRAVALTEPIDRSRRIEGLLNLRGRTLPVVDLRGAVGLPEKPMALTDALVVIDHQDASWALRVDGGLTTIEAAADAVQSCRHSPVMSESVQADGRVTFLLDLNKLRALVESSDPLRRDHAGAGHAEPAAAGVVE</sequence>
<dbReference type="Gene3D" id="2.30.30.40">
    <property type="entry name" value="SH3 Domains"/>
    <property type="match status" value="1"/>
</dbReference>
<evidence type="ECO:0000313" key="3">
    <source>
        <dbReference type="EMBL" id="NNJ25001.1"/>
    </source>
</evidence>
<dbReference type="PANTHER" id="PTHR22617:SF23">
    <property type="entry name" value="CHEMOTAXIS PROTEIN CHEW"/>
    <property type="match status" value="1"/>
</dbReference>
<dbReference type="SUPFAM" id="SSF50341">
    <property type="entry name" value="CheW-like"/>
    <property type="match status" value="1"/>
</dbReference>
<name>A0ABX1VAQ0_9PLAN</name>
<dbReference type="Proteomes" id="UP000609651">
    <property type="component" value="Unassembled WGS sequence"/>
</dbReference>
<dbReference type="PANTHER" id="PTHR22617">
    <property type="entry name" value="CHEMOTAXIS SENSOR HISTIDINE KINASE-RELATED"/>
    <property type="match status" value="1"/>
</dbReference>
<dbReference type="EMBL" id="WTPX01000022">
    <property type="protein sequence ID" value="NNJ25001.1"/>
    <property type="molecule type" value="Genomic_DNA"/>
</dbReference>
<dbReference type="InterPro" id="IPR002545">
    <property type="entry name" value="CheW-lke_dom"/>
</dbReference>
<feature type="compositionally biased region" description="Low complexity" evidence="1">
    <location>
        <begin position="147"/>
        <end position="159"/>
    </location>
</feature>
<dbReference type="CDD" id="cd00588">
    <property type="entry name" value="CheW_like"/>
    <property type="match status" value="1"/>
</dbReference>
<comment type="caution">
    <text evidence="3">The sequence shown here is derived from an EMBL/GenBank/DDBJ whole genome shotgun (WGS) entry which is preliminary data.</text>
</comment>
<dbReference type="Gene3D" id="2.40.50.180">
    <property type="entry name" value="CheA-289, Domain 4"/>
    <property type="match status" value="1"/>
</dbReference>
<dbReference type="PROSITE" id="PS50851">
    <property type="entry name" value="CHEW"/>
    <property type="match status" value="1"/>
</dbReference>
<organism evidence="3 4">
    <name type="scientific">Alienimonas chondri</name>
    <dbReference type="NCBI Taxonomy" id="2681879"/>
    <lineage>
        <taxon>Bacteria</taxon>
        <taxon>Pseudomonadati</taxon>
        <taxon>Planctomycetota</taxon>
        <taxon>Planctomycetia</taxon>
        <taxon>Planctomycetales</taxon>
        <taxon>Planctomycetaceae</taxon>
        <taxon>Alienimonas</taxon>
    </lineage>
</organism>
<feature type="region of interest" description="Disordered" evidence="1">
    <location>
        <begin position="140"/>
        <end position="159"/>
    </location>
</feature>
<reference evidence="3 4" key="1">
    <citation type="journal article" date="2020" name="Syst. Appl. Microbiol.">
        <title>Alienimonas chondri sp. nov., a novel planctomycete isolated from the biofilm of the red alga Chondrus crispus.</title>
        <authorList>
            <person name="Vitorino I."/>
            <person name="Albuquerque L."/>
            <person name="Wiegand S."/>
            <person name="Kallscheuer N."/>
            <person name="da Costa M.S."/>
            <person name="Lobo-da-Cunha A."/>
            <person name="Jogler C."/>
            <person name="Lage O.M."/>
        </authorList>
    </citation>
    <scope>NUCLEOTIDE SEQUENCE [LARGE SCALE GENOMIC DNA]</scope>
    <source>
        <strain evidence="3 4">LzC2</strain>
    </source>
</reference>
<dbReference type="InterPro" id="IPR039315">
    <property type="entry name" value="CheW"/>
</dbReference>
<proteinExistence type="predicted"/>
<dbReference type="SMART" id="SM00260">
    <property type="entry name" value="CheW"/>
    <property type="match status" value="1"/>
</dbReference>
<accession>A0ABX1VAQ0</accession>
<evidence type="ECO:0000313" key="4">
    <source>
        <dbReference type="Proteomes" id="UP000609651"/>
    </source>
</evidence>